<gene>
    <name evidence="4" type="ORF">FJ693_05850</name>
</gene>
<dbReference type="EMBL" id="VJXR01000011">
    <property type="protein sequence ID" value="TRW46265.1"/>
    <property type="molecule type" value="Genomic_DNA"/>
</dbReference>
<dbReference type="Gene3D" id="1.10.10.10">
    <property type="entry name" value="Winged helix-like DNA-binding domain superfamily/Winged helix DNA-binding domain"/>
    <property type="match status" value="1"/>
</dbReference>
<dbReference type="Pfam" id="PF07848">
    <property type="entry name" value="PaaX"/>
    <property type="match status" value="1"/>
</dbReference>
<name>A0A552WUA5_9MICO</name>
<dbReference type="Gene3D" id="1.20.58.1460">
    <property type="match status" value="1"/>
</dbReference>
<keyword evidence="5" id="KW-1185">Reference proteome</keyword>
<dbReference type="InterPro" id="IPR011965">
    <property type="entry name" value="PaaX_trns_reg"/>
</dbReference>
<evidence type="ECO:0000259" key="1">
    <source>
        <dbReference type="Pfam" id="PF07848"/>
    </source>
</evidence>
<evidence type="ECO:0000313" key="4">
    <source>
        <dbReference type="EMBL" id="TRW46265.1"/>
    </source>
</evidence>
<protein>
    <recommendedName>
        <fullName evidence="6">PaaX family transcriptional regulator</fullName>
    </recommendedName>
</protein>
<evidence type="ECO:0000259" key="3">
    <source>
        <dbReference type="Pfam" id="PF20803"/>
    </source>
</evidence>
<dbReference type="PANTHER" id="PTHR30319">
    <property type="entry name" value="PHENYLACETIC ACID REGULATOR-RELATED TRANSCRIPTIONAL REPRESSOR"/>
    <property type="match status" value="1"/>
</dbReference>
<evidence type="ECO:0000313" key="5">
    <source>
        <dbReference type="Proteomes" id="UP000318693"/>
    </source>
</evidence>
<evidence type="ECO:0008006" key="6">
    <source>
        <dbReference type="Google" id="ProtNLM"/>
    </source>
</evidence>
<accession>A0A552WUA5</accession>
<feature type="domain" description="Transcriptional repressor PaaX-like central Cas2-like" evidence="3">
    <location>
        <begin position="89"/>
        <end position="152"/>
    </location>
</feature>
<dbReference type="InterPro" id="IPR048846">
    <property type="entry name" value="PaaX-like_central"/>
</dbReference>
<dbReference type="InterPro" id="IPR013225">
    <property type="entry name" value="PaaX_C"/>
</dbReference>
<comment type="caution">
    <text evidence="4">The sequence shown here is derived from an EMBL/GenBank/DDBJ whole genome shotgun (WGS) entry which is preliminary data.</text>
</comment>
<proteinExistence type="predicted"/>
<dbReference type="AlphaFoldDB" id="A0A552WUA5"/>
<dbReference type="InterPro" id="IPR036388">
    <property type="entry name" value="WH-like_DNA-bd_sf"/>
</dbReference>
<dbReference type="Pfam" id="PF08223">
    <property type="entry name" value="PaaX_C"/>
    <property type="match status" value="1"/>
</dbReference>
<dbReference type="Pfam" id="PF20803">
    <property type="entry name" value="PaaX_M"/>
    <property type="match status" value="1"/>
</dbReference>
<dbReference type="PANTHER" id="PTHR30319:SF1">
    <property type="entry name" value="TRANSCRIPTIONAL REPRESSOR PAAX"/>
    <property type="match status" value="1"/>
</dbReference>
<dbReference type="Proteomes" id="UP000318693">
    <property type="component" value="Unassembled WGS sequence"/>
</dbReference>
<organism evidence="4 5">
    <name type="scientific">Georgenia yuyongxinii</name>
    <dbReference type="NCBI Taxonomy" id="2589797"/>
    <lineage>
        <taxon>Bacteria</taxon>
        <taxon>Bacillati</taxon>
        <taxon>Actinomycetota</taxon>
        <taxon>Actinomycetes</taxon>
        <taxon>Micrococcales</taxon>
        <taxon>Bogoriellaceae</taxon>
        <taxon>Georgenia</taxon>
    </lineage>
</organism>
<dbReference type="InterPro" id="IPR012906">
    <property type="entry name" value="PaaX-like_N"/>
</dbReference>
<dbReference type="Gene3D" id="3.30.70.2650">
    <property type="match status" value="1"/>
</dbReference>
<evidence type="ECO:0000259" key="2">
    <source>
        <dbReference type="Pfam" id="PF08223"/>
    </source>
</evidence>
<feature type="domain" description="Transcriptional repressor PaaX-like N-terminal" evidence="1">
    <location>
        <begin position="3"/>
        <end position="68"/>
    </location>
</feature>
<sequence length="290" mass="32011">MSVRSTVLDLFGEYVQHAGGAIGLSPLSDLLGVAGIQPDATRALMTRLRSEGWFTSRREGRKVSYSITPYLHAVLDEGRGRIYRTADGDWDGSWHMVIYHIPENRRALREALRKRLTFLGFGSPAPSTWLSARDLRARVELLLLDLGVEDVSEVGLIQMLSGTGSVAVDRQIARRCWQLDAINDAYLEWIRTWRPKIQAYAADPPRGGAALAADVALVGTYRKFPFIDPALPADLLPARWHGRTAYSLFMAGHLALQPAADAWFEKTTGMPVDRSSASLPATEITAGLPR</sequence>
<feature type="domain" description="Transcriptional repressor PaaX-like C-terminal" evidence="2">
    <location>
        <begin position="177"/>
        <end position="265"/>
    </location>
</feature>
<reference evidence="4 5" key="1">
    <citation type="submission" date="2019-07" db="EMBL/GenBank/DDBJ databases">
        <title>Georgenia wutianyii sp. nov. and Georgenia *** sp. nov. isolated from plateau pika (Ochotona curzoniae) in the Qinghai-Tibet plateau of China.</title>
        <authorList>
            <person name="Tian Z."/>
        </authorList>
    </citation>
    <scope>NUCLEOTIDE SEQUENCE [LARGE SCALE GENOMIC DNA]</scope>
    <source>
        <strain evidence="4 5">Z446</strain>
    </source>
</reference>
<dbReference type="RefSeq" id="WP_143417594.1">
    <property type="nucleotide sequence ID" value="NZ_VJXR01000011.1"/>
</dbReference>
<dbReference type="PIRSF" id="PIRSF020623">
    <property type="entry name" value="PaaX"/>
    <property type="match status" value="1"/>
</dbReference>
<dbReference type="GO" id="GO:0006351">
    <property type="term" value="P:DNA-templated transcription"/>
    <property type="evidence" value="ECO:0007669"/>
    <property type="project" value="InterPro"/>
</dbReference>